<evidence type="ECO:0000313" key="2">
    <source>
        <dbReference type="EMBL" id="OUR92910.1"/>
    </source>
</evidence>
<dbReference type="Proteomes" id="UP000196531">
    <property type="component" value="Unassembled WGS sequence"/>
</dbReference>
<evidence type="ECO:0000313" key="3">
    <source>
        <dbReference type="Proteomes" id="UP000196531"/>
    </source>
</evidence>
<name>A0A1Y5F6P5_9BACT</name>
<sequence length="295" mass="32705">MKLRLSHLALLSICLNIAFSTNARILEYETTRQKATGGAGAGALLVEESVFLNPASIAFFNVSSFYFQKVNTEQTSDSSEVSNSDTMSIIASETKGDMKGAIAYTKQKKGSEKRKTIGASMASPLSKTSAFGMSYQHIKETLKNDQNVDQEETYKKFTIGLIRNVSPELTIGFVVIDPLRERPQDSKAIVGFQYEFKNTISLIFDSGADWKEDLSSSLVWKAAASIKFLDNFFLRVGTYRDKALKERGSGGGIGWVQPKLTFEVALKNSTLEESKILNQEGEQIKETSLSMSYRF</sequence>
<organism evidence="2 3">
    <name type="scientific">Halobacteriovorax marinus</name>
    <dbReference type="NCBI Taxonomy" id="97084"/>
    <lineage>
        <taxon>Bacteria</taxon>
        <taxon>Pseudomonadati</taxon>
        <taxon>Bdellovibrionota</taxon>
        <taxon>Bacteriovoracia</taxon>
        <taxon>Bacteriovoracales</taxon>
        <taxon>Halobacteriovoraceae</taxon>
        <taxon>Halobacteriovorax</taxon>
    </lineage>
</organism>
<accession>A0A1Y5F6P5</accession>
<dbReference type="EMBL" id="MAAO01000016">
    <property type="protein sequence ID" value="OUR92910.1"/>
    <property type="molecule type" value="Genomic_DNA"/>
</dbReference>
<gene>
    <name evidence="2" type="ORF">A9Q84_20585</name>
</gene>
<feature type="signal peptide" evidence="1">
    <location>
        <begin position="1"/>
        <end position="23"/>
    </location>
</feature>
<dbReference type="Gene3D" id="2.40.160.60">
    <property type="entry name" value="Outer membrane protein transport protein (OMPP1/FadL/TodX)"/>
    <property type="match status" value="1"/>
</dbReference>
<keyword evidence="1" id="KW-0732">Signal</keyword>
<comment type="caution">
    <text evidence="2">The sequence shown here is derived from an EMBL/GenBank/DDBJ whole genome shotgun (WGS) entry which is preliminary data.</text>
</comment>
<dbReference type="AlphaFoldDB" id="A0A1Y5F6P5"/>
<protein>
    <recommendedName>
        <fullName evidence="4">Secreted protein</fullName>
    </recommendedName>
</protein>
<reference evidence="3" key="1">
    <citation type="journal article" date="2017" name="Proc. Natl. Acad. Sci. U.S.A.">
        <title>Simulation of Deepwater Horizon oil plume reveals substrate specialization within a complex community of hydrocarbon-degraders.</title>
        <authorList>
            <person name="Hu P."/>
            <person name="Dubinsky E.A."/>
            <person name="Probst A.J."/>
            <person name="Wang J."/>
            <person name="Sieber C.M.K."/>
            <person name="Tom L.M."/>
            <person name="Gardinali P."/>
            <person name="Banfield J.F."/>
            <person name="Atlas R.M."/>
            <person name="Andersen G.L."/>
        </authorList>
    </citation>
    <scope>NUCLEOTIDE SEQUENCE [LARGE SCALE GENOMIC DNA]</scope>
</reference>
<feature type="chain" id="PRO_5012983515" description="Secreted protein" evidence="1">
    <location>
        <begin position="24"/>
        <end position="295"/>
    </location>
</feature>
<proteinExistence type="predicted"/>
<evidence type="ECO:0008006" key="4">
    <source>
        <dbReference type="Google" id="ProtNLM"/>
    </source>
</evidence>
<evidence type="ECO:0000256" key="1">
    <source>
        <dbReference type="SAM" id="SignalP"/>
    </source>
</evidence>